<evidence type="ECO:0000313" key="3">
    <source>
        <dbReference type="EMBL" id="APT45403.1"/>
    </source>
</evidence>
<dbReference type="PANTHER" id="PTHR48081:SF8">
    <property type="entry name" value="ALPHA_BETA HYDROLASE FOLD-3 DOMAIN-CONTAINING PROTEIN-RELATED"/>
    <property type="match status" value="1"/>
</dbReference>
<protein>
    <submittedName>
        <fullName evidence="3">Hydrolase</fullName>
    </submittedName>
</protein>
<sequence length="303" mass="34567">MRSIQSFLVEQLLILTKKKLNVNDYLEERRRANQLPYELPEKLKNKYNITQNHSFPVDTYMLKSNVQPDDHQVLFIHGGGYIEQPLTWHWRFLDRLTKQLNSTVYVPVYPKAPNHQYMDAIESVLPVYQALLEKGTPENIVIMGDSAGGGLSLAFAQYLAKKGFPQPGNIILLSPWLDVTLSNPHIAAMVPKEPMLNLALLIEAGKRYAGDMDETHYLVSPIYGEIKSLGRISVFIGTHEFFLPDARKFKEMADKQGVPINYIEYPKMNHVFPVFPIPEAKKALNQIVAIIESNTFPLKECNE</sequence>
<accession>A0A1L6ZFW1</accession>
<dbReference type="RefSeq" id="WP_075621859.1">
    <property type="nucleotide sequence ID" value="NZ_CP015607.1"/>
</dbReference>
<dbReference type="AlphaFoldDB" id="A0A1L6ZFW1"/>
<dbReference type="EMBL" id="CP015607">
    <property type="protein sequence ID" value="APT45403.1"/>
    <property type="molecule type" value="Genomic_DNA"/>
</dbReference>
<dbReference type="InterPro" id="IPR050300">
    <property type="entry name" value="GDXG_lipolytic_enzyme"/>
</dbReference>
<dbReference type="InterPro" id="IPR029058">
    <property type="entry name" value="AB_hydrolase_fold"/>
</dbReference>
<reference evidence="3 4" key="1">
    <citation type="submission" date="2016-05" db="EMBL/GenBank/DDBJ databases">
        <title>Complete Genome and Methylome Analysis of Psychrotrophic Bacterial Isolates from Antarctic Lake Untersee.</title>
        <authorList>
            <person name="Fomenkov A."/>
            <person name="Akimov V.N."/>
            <person name="Vasilyeva L.V."/>
            <person name="Andersen D."/>
            <person name="Vincze T."/>
            <person name="Roberts R.J."/>
        </authorList>
    </citation>
    <scope>NUCLEOTIDE SEQUENCE [LARGE SCALE GENOMIC DNA]</scope>
    <source>
        <strain evidence="3 4">U14-5</strain>
    </source>
</reference>
<dbReference type="Proteomes" id="UP000185426">
    <property type="component" value="Chromosome"/>
</dbReference>
<dbReference type="Gene3D" id="3.40.50.1820">
    <property type="entry name" value="alpha/beta hydrolase"/>
    <property type="match status" value="1"/>
</dbReference>
<keyword evidence="1 3" id="KW-0378">Hydrolase</keyword>
<gene>
    <name evidence="3" type="ORF">BSA145_05390</name>
</gene>
<dbReference type="GO" id="GO:0016787">
    <property type="term" value="F:hydrolase activity"/>
    <property type="evidence" value="ECO:0007669"/>
    <property type="project" value="UniProtKB-KW"/>
</dbReference>
<evidence type="ECO:0000256" key="1">
    <source>
        <dbReference type="ARBA" id="ARBA00022801"/>
    </source>
</evidence>
<name>A0A1L6ZFW1_BACIA</name>
<dbReference type="PANTHER" id="PTHR48081">
    <property type="entry name" value="AB HYDROLASE SUPERFAMILY PROTEIN C4A8.06C"/>
    <property type="match status" value="1"/>
</dbReference>
<organism evidence="3 4">
    <name type="scientific">Bacillus safensis</name>
    <dbReference type="NCBI Taxonomy" id="561879"/>
    <lineage>
        <taxon>Bacteria</taxon>
        <taxon>Bacillati</taxon>
        <taxon>Bacillota</taxon>
        <taxon>Bacilli</taxon>
        <taxon>Bacillales</taxon>
        <taxon>Bacillaceae</taxon>
        <taxon>Bacillus</taxon>
    </lineage>
</organism>
<evidence type="ECO:0000313" key="4">
    <source>
        <dbReference type="Proteomes" id="UP000185426"/>
    </source>
</evidence>
<feature type="domain" description="Alpha/beta hydrolase fold-3" evidence="2">
    <location>
        <begin position="73"/>
        <end position="272"/>
    </location>
</feature>
<evidence type="ECO:0000259" key="2">
    <source>
        <dbReference type="Pfam" id="PF07859"/>
    </source>
</evidence>
<dbReference type="SUPFAM" id="SSF53474">
    <property type="entry name" value="alpha/beta-Hydrolases"/>
    <property type="match status" value="1"/>
</dbReference>
<dbReference type="Pfam" id="PF07859">
    <property type="entry name" value="Abhydrolase_3"/>
    <property type="match status" value="1"/>
</dbReference>
<proteinExistence type="predicted"/>
<dbReference type="InterPro" id="IPR013094">
    <property type="entry name" value="AB_hydrolase_3"/>
</dbReference>